<evidence type="ECO:0000313" key="5">
    <source>
        <dbReference type="Proteomes" id="UP000314983"/>
    </source>
</evidence>
<evidence type="ECO:0000256" key="1">
    <source>
        <dbReference type="ARBA" id="ARBA00004370"/>
    </source>
</evidence>
<protein>
    <recommendedName>
        <fullName evidence="3">PH domain-containing protein</fullName>
    </recommendedName>
</protein>
<reference evidence="4" key="4">
    <citation type="submission" date="2025-08" db="UniProtKB">
        <authorList>
            <consortium name="Ensembl"/>
        </authorList>
    </citation>
    <scope>IDENTIFICATION</scope>
</reference>
<dbReference type="PANTHER" id="PTHR14309:SF8">
    <property type="entry name" value="PLECKSTRIN HOMOLOGY DOMAIN-CONTAINING FAMILY B MEMBER 2"/>
    <property type="match status" value="1"/>
</dbReference>
<dbReference type="GO" id="GO:0016020">
    <property type="term" value="C:membrane"/>
    <property type="evidence" value="ECO:0007669"/>
    <property type="project" value="UniProtKB-SubCell"/>
</dbReference>
<gene>
    <name evidence="4" type="primary">PLEKHB2</name>
</gene>
<keyword evidence="2" id="KW-0472">Membrane</keyword>
<dbReference type="AlphaFoldDB" id="A0A4W4E250"/>
<comment type="subcellular location">
    <subcellularLocation>
        <location evidence="1">Membrane</location>
    </subcellularLocation>
</comment>
<proteinExistence type="predicted"/>
<feature type="domain" description="PH" evidence="3">
    <location>
        <begin position="2"/>
        <end position="109"/>
    </location>
</feature>
<dbReference type="InterPro" id="IPR001849">
    <property type="entry name" value="PH_domain"/>
</dbReference>
<dbReference type="SUPFAM" id="SSF50729">
    <property type="entry name" value="PH domain-like"/>
    <property type="match status" value="1"/>
</dbReference>
<reference evidence="5" key="1">
    <citation type="journal article" date="2014" name="Science">
        <title>Nonhuman genetics. Genomic basis for the convergent evolution of electric organs.</title>
        <authorList>
            <person name="Gallant J.R."/>
            <person name="Traeger L.L."/>
            <person name="Volkening J.D."/>
            <person name="Moffett H."/>
            <person name="Chen P.H."/>
            <person name="Novina C.D."/>
            <person name="Phillips G.N.Jr."/>
            <person name="Anand R."/>
            <person name="Wells G.B."/>
            <person name="Pinch M."/>
            <person name="Guth R."/>
            <person name="Unguez G.A."/>
            <person name="Albert J.S."/>
            <person name="Zakon H.H."/>
            <person name="Samanta M.P."/>
            <person name="Sussman M.R."/>
        </authorList>
    </citation>
    <scope>NUCLEOTIDE SEQUENCE [LARGE SCALE GENOMIC DNA]</scope>
</reference>
<dbReference type="FunFam" id="2.30.29.30:FF:000073">
    <property type="entry name" value="Pleckstrin homology domain-containing family B member 2"/>
    <property type="match status" value="1"/>
</dbReference>
<dbReference type="PANTHER" id="PTHR14309">
    <property type="entry name" value="EXPRESSED PROTEIN"/>
    <property type="match status" value="1"/>
</dbReference>
<dbReference type="PROSITE" id="PS50003">
    <property type="entry name" value="PH_DOMAIN"/>
    <property type="match status" value="1"/>
</dbReference>
<reference evidence="4" key="3">
    <citation type="submission" date="2020-05" db="EMBL/GenBank/DDBJ databases">
        <title>Electrophorus electricus (electric eel) genome, fEleEle1, primary haplotype.</title>
        <authorList>
            <person name="Myers G."/>
            <person name="Meyer A."/>
            <person name="Fedrigo O."/>
            <person name="Formenti G."/>
            <person name="Rhie A."/>
            <person name="Tracey A."/>
            <person name="Sims Y."/>
            <person name="Jarvis E.D."/>
        </authorList>
    </citation>
    <scope>NUCLEOTIDE SEQUENCE [LARGE SCALE GENOMIC DNA]</scope>
</reference>
<dbReference type="GO" id="GO:0045595">
    <property type="term" value="P:regulation of cell differentiation"/>
    <property type="evidence" value="ECO:0007669"/>
    <property type="project" value="TreeGrafter"/>
</dbReference>
<dbReference type="Ensembl" id="ENSEEET00000006016.2">
    <property type="protein sequence ID" value="ENSEEEP00000005936.2"/>
    <property type="gene ID" value="ENSEEEG00000028113.1"/>
</dbReference>
<evidence type="ECO:0000313" key="4">
    <source>
        <dbReference type="Ensembl" id="ENSEEEP00000005936.2"/>
    </source>
</evidence>
<accession>A0A4W4E250</accession>
<dbReference type="Proteomes" id="UP000314983">
    <property type="component" value="Chromosome 26"/>
</dbReference>
<reference evidence="4" key="5">
    <citation type="submission" date="2025-09" db="UniProtKB">
        <authorList>
            <consortium name="Ensembl"/>
        </authorList>
    </citation>
    <scope>IDENTIFICATION</scope>
</reference>
<dbReference type="InterPro" id="IPR039680">
    <property type="entry name" value="PLEKHB1/2"/>
</dbReference>
<name>A0A4W4E250_ELEEL</name>
<dbReference type="GeneTree" id="ENSGT00390000013989"/>
<dbReference type="Pfam" id="PF00169">
    <property type="entry name" value="PH"/>
    <property type="match status" value="1"/>
</dbReference>
<dbReference type="SMART" id="SM00233">
    <property type="entry name" value="PH"/>
    <property type="match status" value="1"/>
</dbReference>
<reference evidence="5" key="2">
    <citation type="journal article" date="2017" name="Sci. Adv.">
        <title>A tail of two voltages: Proteomic comparison of the three electric organs of the electric eel.</title>
        <authorList>
            <person name="Traeger L.L."/>
            <person name="Sabat G."/>
            <person name="Barrett-Wilt G.A."/>
            <person name="Wells G.B."/>
            <person name="Sussman M.R."/>
        </authorList>
    </citation>
    <scope>NUCLEOTIDE SEQUENCE [LARGE SCALE GENOMIC DNA]</scope>
</reference>
<evidence type="ECO:0000256" key="2">
    <source>
        <dbReference type="ARBA" id="ARBA00023136"/>
    </source>
</evidence>
<dbReference type="CDD" id="cd13265">
    <property type="entry name" value="PH_evt"/>
    <property type="match status" value="1"/>
</dbReference>
<keyword evidence="5" id="KW-1185">Reference proteome</keyword>
<dbReference type="InterPro" id="IPR011993">
    <property type="entry name" value="PH-like_dom_sf"/>
</dbReference>
<evidence type="ECO:0000259" key="3">
    <source>
        <dbReference type="PROSITE" id="PS50003"/>
    </source>
</evidence>
<dbReference type="Gene3D" id="2.30.29.30">
    <property type="entry name" value="Pleckstrin-homology domain (PH domain)/Phosphotyrosine-binding domain (PTB)"/>
    <property type="match status" value="1"/>
</dbReference>
<organism evidence="4 5">
    <name type="scientific">Electrophorus electricus</name>
    <name type="common">Electric eel</name>
    <name type="synonym">Gymnotus electricus</name>
    <dbReference type="NCBI Taxonomy" id="8005"/>
    <lineage>
        <taxon>Eukaryota</taxon>
        <taxon>Metazoa</taxon>
        <taxon>Chordata</taxon>
        <taxon>Craniata</taxon>
        <taxon>Vertebrata</taxon>
        <taxon>Euteleostomi</taxon>
        <taxon>Actinopterygii</taxon>
        <taxon>Neopterygii</taxon>
        <taxon>Teleostei</taxon>
        <taxon>Ostariophysi</taxon>
        <taxon>Gymnotiformes</taxon>
        <taxon>Gymnotoidei</taxon>
        <taxon>Gymnotidae</taxon>
        <taxon>Electrophorus</taxon>
    </lineage>
</organism>
<sequence>MALVKSGCLHRQSTILRRWKKNWFELWSDGRLIFYDDQYRRNVEGEIHMKVDCINIRSATACRELTPPEGKGRHSLFQIVCRCGRVISLCAQSAADALAWTMALQDARVNTVVAARHFGFTQEVIASAPPSYWDLNPNRQVYYPDQYGGYVPHPSPYYHQGRYNTWLLISVHNQYLEYHIIIEEHRRDDAADLGLGVLAGAATGLAIGSLFSVF</sequence>